<reference evidence="1" key="1">
    <citation type="journal article" date="2020" name="Stud. Mycol.">
        <title>101 Dothideomycetes genomes: a test case for predicting lifestyles and emergence of pathogens.</title>
        <authorList>
            <person name="Haridas S."/>
            <person name="Albert R."/>
            <person name="Binder M."/>
            <person name="Bloem J."/>
            <person name="Labutti K."/>
            <person name="Salamov A."/>
            <person name="Andreopoulos B."/>
            <person name="Baker S."/>
            <person name="Barry K."/>
            <person name="Bills G."/>
            <person name="Bluhm B."/>
            <person name="Cannon C."/>
            <person name="Castanera R."/>
            <person name="Culley D."/>
            <person name="Daum C."/>
            <person name="Ezra D."/>
            <person name="Gonzalez J."/>
            <person name="Henrissat B."/>
            <person name="Kuo A."/>
            <person name="Liang C."/>
            <person name="Lipzen A."/>
            <person name="Lutzoni F."/>
            <person name="Magnuson J."/>
            <person name="Mondo S."/>
            <person name="Nolan M."/>
            <person name="Ohm R."/>
            <person name="Pangilinan J."/>
            <person name="Park H.-J."/>
            <person name="Ramirez L."/>
            <person name="Alfaro M."/>
            <person name="Sun H."/>
            <person name="Tritt A."/>
            <person name="Yoshinaga Y."/>
            <person name="Zwiers L.-H."/>
            <person name="Turgeon B."/>
            <person name="Goodwin S."/>
            <person name="Spatafora J."/>
            <person name="Crous P."/>
            <person name="Grigoriev I."/>
        </authorList>
    </citation>
    <scope>NUCLEOTIDE SEQUENCE</scope>
    <source>
        <strain evidence="1">ATCC 200398</strain>
    </source>
</reference>
<accession>A0ACB6QZP4</accession>
<proteinExistence type="predicted"/>
<evidence type="ECO:0000313" key="2">
    <source>
        <dbReference type="Proteomes" id="UP000799755"/>
    </source>
</evidence>
<keyword evidence="2" id="KW-1185">Reference proteome</keyword>
<organism evidence="1 2">
    <name type="scientific">Lindgomyces ingoldianus</name>
    <dbReference type="NCBI Taxonomy" id="673940"/>
    <lineage>
        <taxon>Eukaryota</taxon>
        <taxon>Fungi</taxon>
        <taxon>Dikarya</taxon>
        <taxon>Ascomycota</taxon>
        <taxon>Pezizomycotina</taxon>
        <taxon>Dothideomycetes</taxon>
        <taxon>Pleosporomycetidae</taxon>
        <taxon>Pleosporales</taxon>
        <taxon>Lindgomycetaceae</taxon>
        <taxon>Lindgomyces</taxon>
    </lineage>
</organism>
<protein>
    <submittedName>
        <fullName evidence="1">Uncharacterized protein</fullName>
    </submittedName>
</protein>
<comment type="caution">
    <text evidence="1">The sequence shown here is derived from an EMBL/GenBank/DDBJ whole genome shotgun (WGS) entry which is preliminary data.</text>
</comment>
<sequence>MIIRNGWRWEERIIRIIANERGWHATLDSYSSLTNIIDPKLLITLRGQTDLYHQNMSSFSTFVGACKRWRSASDTKPTRRSESAMVGSRSMRTGGLNYVFCLVSRGNNSGLRGLRESCYDSCVKASFNADTHISYSKLPADDEIGCAGLSCISQDWSLASAGSTNRHGDPA</sequence>
<dbReference type="EMBL" id="MU003502">
    <property type="protein sequence ID" value="KAF2472376.1"/>
    <property type="molecule type" value="Genomic_DNA"/>
</dbReference>
<gene>
    <name evidence="1" type="ORF">BDR25DRAFT_353407</name>
</gene>
<evidence type="ECO:0000313" key="1">
    <source>
        <dbReference type="EMBL" id="KAF2472376.1"/>
    </source>
</evidence>
<dbReference type="Proteomes" id="UP000799755">
    <property type="component" value="Unassembled WGS sequence"/>
</dbReference>
<name>A0ACB6QZP4_9PLEO</name>